<feature type="transmembrane region" description="Helical" evidence="7">
    <location>
        <begin position="6"/>
        <end position="21"/>
    </location>
</feature>
<keyword evidence="7" id="KW-0812">Transmembrane</keyword>
<comment type="caution">
    <text evidence="7">Lacks conserved residue(s) required for the propagation of feature annotation.</text>
</comment>
<dbReference type="Proteomes" id="UP000231094">
    <property type="component" value="Unassembled WGS sequence"/>
</dbReference>
<comment type="caution">
    <text evidence="9">The sequence shown here is derived from an EMBL/GenBank/DDBJ whole genome shotgun (WGS) entry which is preliminary data.</text>
</comment>
<protein>
    <recommendedName>
        <fullName evidence="4 7">Signal peptidase I</fullName>
        <ecNumber evidence="3 7">3.4.21.89</ecNumber>
    </recommendedName>
</protein>
<sequence>MSKTMITGAAILLVLGILLFLKSSKKREENGEWSGALQWGYLLILVGAFGVLSYKMSFTAVLLIFVLLTGIAWIIHRSLKKKNPGHVDNNHFTDYMSGFFPIILVVFVLRTFLAEPFQIPSSSMRPGLITGDFILVNKFTYGIRLPILNNVLIPVNKVERGDVIVFNYPRDTRINYIKRVIGLPGDVITYKDKTLSINGKVISDIDEQKIYNYSEQLPQYGNINMQAQQVTEQLGNKSIQILKMPQQPPVILQAVHTDFPDRELCNYDADGSGFSCTVPAGKYFMMGDNRDNSEDSRYWGFVDDKLVVGKAFLIWLNMGDLKRIGTKIQ</sequence>
<dbReference type="CDD" id="cd06530">
    <property type="entry name" value="S26_SPase_I"/>
    <property type="match status" value="1"/>
</dbReference>
<feature type="transmembrane region" description="Helical" evidence="7">
    <location>
        <begin position="95"/>
        <end position="113"/>
    </location>
</feature>
<evidence type="ECO:0000256" key="1">
    <source>
        <dbReference type="ARBA" id="ARBA00000677"/>
    </source>
</evidence>
<dbReference type="EMBL" id="MEIV01000009">
    <property type="protein sequence ID" value="PIT64976.1"/>
    <property type="molecule type" value="Genomic_DNA"/>
</dbReference>
<evidence type="ECO:0000256" key="2">
    <source>
        <dbReference type="ARBA" id="ARBA00009370"/>
    </source>
</evidence>
<dbReference type="PANTHER" id="PTHR43390:SF1">
    <property type="entry name" value="CHLOROPLAST PROCESSING PEPTIDASE"/>
    <property type="match status" value="1"/>
</dbReference>
<keyword evidence="7" id="KW-0472">Membrane</keyword>
<dbReference type="InterPro" id="IPR019533">
    <property type="entry name" value="Peptidase_S26"/>
</dbReference>
<evidence type="ECO:0000313" key="10">
    <source>
        <dbReference type="Proteomes" id="UP000231094"/>
    </source>
</evidence>
<comment type="subcellular location">
    <subcellularLocation>
        <location evidence="7">Membrane</location>
        <topology evidence="7">Single-pass type II membrane protein</topology>
    </subcellularLocation>
</comment>
<evidence type="ECO:0000313" key="9">
    <source>
        <dbReference type="EMBL" id="PIT64976.1"/>
    </source>
</evidence>
<dbReference type="Gene3D" id="2.10.109.10">
    <property type="entry name" value="Umud Fragment, subunit A"/>
    <property type="match status" value="1"/>
</dbReference>
<feature type="transmembrane region" description="Helical" evidence="7">
    <location>
        <begin position="33"/>
        <end position="52"/>
    </location>
</feature>
<feature type="domain" description="Peptidase S26" evidence="8">
    <location>
        <begin position="94"/>
        <end position="315"/>
    </location>
</feature>
<proteinExistence type="inferred from homology"/>
<keyword evidence="7" id="KW-0645">Protease</keyword>
<dbReference type="InterPro" id="IPR019757">
    <property type="entry name" value="Pept_S26A_signal_pept_1_Lys-AS"/>
</dbReference>
<dbReference type="EC" id="3.4.21.89" evidence="3 7"/>
<feature type="active site" evidence="6">
    <location>
        <position position="123"/>
    </location>
</feature>
<evidence type="ECO:0000256" key="5">
    <source>
        <dbReference type="ARBA" id="ARBA00022801"/>
    </source>
</evidence>
<dbReference type="GO" id="GO:0004252">
    <property type="term" value="F:serine-type endopeptidase activity"/>
    <property type="evidence" value="ECO:0007669"/>
    <property type="project" value="InterPro"/>
</dbReference>
<dbReference type="InterPro" id="IPR019758">
    <property type="entry name" value="Pept_S26A_signal_pept_1_CS"/>
</dbReference>
<dbReference type="RefSeq" id="WP_100115688.1">
    <property type="nucleotide sequence ID" value="NZ_MEIV01000009.1"/>
</dbReference>
<dbReference type="GO" id="GO:0009003">
    <property type="term" value="F:signal peptidase activity"/>
    <property type="evidence" value="ECO:0007669"/>
    <property type="project" value="UniProtKB-EC"/>
</dbReference>
<evidence type="ECO:0000259" key="8">
    <source>
        <dbReference type="Pfam" id="PF10502"/>
    </source>
</evidence>
<evidence type="ECO:0000256" key="7">
    <source>
        <dbReference type="RuleBase" id="RU362042"/>
    </source>
</evidence>
<feature type="active site" evidence="6">
    <location>
        <position position="178"/>
    </location>
</feature>
<evidence type="ECO:0000256" key="3">
    <source>
        <dbReference type="ARBA" id="ARBA00013208"/>
    </source>
</evidence>
<dbReference type="NCBIfam" id="TIGR02227">
    <property type="entry name" value="sigpep_I_bact"/>
    <property type="match status" value="1"/>
</dbReference>
<dbReference type="PANTHER" id="PTHR43390">
    <property type="entry name" value="SIGNAL PEPTIDASE I"/>
    <property type="match status" value="1"/>
</dbReference>
<dbReference type="InterPro" id="IPR000223">
    <property type="entry name" value="Pept_S26A_signal_pept_1"/>
</dbReference>
<feature type="transmembrane region" description="Helical" evidence="7">
    <location>
        <begin position="58"/>
        <end position="75"/>
    </location>
</feature>
<dbReference type="AlphaFoldDB" id="A0A2N9Y718"/>
<dbReference type="SUPFAM" id="SSF51306">
    <property type="entry name" value="LexA/Signal peptidase"/>
    <property type="match status" value="1"/>
</dbReference>
<dbReference type="GO" id="GO:0006465">
    <property type="term" value="P:signal peptide processing"/>
    <property type="evidence" value="ECO:0007669"/>
    <property type="project" value="InterPro"/>
</dbReference>
<evidence type="ECO:0000256" key="4">
    <source>
        <dbReference type="ARBA" id="ARBA00019232"/>
    </source>
</evidence>
<evidence type="ECO:0000256" key="6">
    <source>
        <dbReference type="PIRSR" id="PIRSR600223-1"/>
    </source>
</evidence>
<dbReference type="Pfam" id="PF10502">
    <property type="entry name" value="Peptidase_S26"/>
    <property type="match status" value="1"/>
</dbReference>
<dbReference type="GO" id="GO:0016020">
    <property type="term" value="C:membrane"/>
    <property type="evidence" value="ECO:0007669"/>
    <property type="project" value="UniProtKB-SubCell"/>
</dbReference>
<organism evidence="9 10">
    <name type="scientific">Snodgrassella alvi</name>
    <dbReference type="NCBI Taxonomy" id="1196083"/>
    <lineage>
        <taxon>Bacteria</taxon>
        <taxon>Pseudomonadati</taxon>
        <taxon>Pseudomonadota</taxon>
        <taxon>Betaproteobacteria</taxon>
        <taxon>Neisseriales</taxon>
        <taxon>Neisseriaceae</taxon>
        <taxon>Snodgrassella</taxon>
    </lineage>
</organism>
<dbReference type="PRINTS" id="PR00727">
    <property type="entry name" value="LEADERPTASE"/>
</dbReference>
<accession>A0A2N9Y718</accession>
<dbReference type="PROSITE" id="PS00760">
    <property type="entry name" value="SPASE_I_2"/>
    <property type="match status" value="1"/>
</dbReference>
<keyword evidence="5 7" id="KW-0378">Hydrolase</keyword>
<gene>
    <name evidence="9" type="ORF">BHC47_09040</name>
</gene>
<dbReference type="PROSITE" id="PS00761">
    <property type="entry name" value="SPASE_I_3"/>
    <property type="match status" value="1"/>
</dbReference>
<keyword evidence="7" id="KW-1133">Transmembrane helix</keyword>
<comment type="similarity">
    <text evidence="2 7">Belongs to the peptidase S26 family.</text>
</comment>
<reference evidence="9 10" key="1">
    <citation type="journal article" date="2017" name="MBio">
        <title>Type VI secretion-mediated competition in the bee gut microbiome.</title>
        <authorList>
            <person name="Steele M.I."/>
            <person name="Kwong W.K."/>
            <person name="Powell J.E."/>
            <person name="Whiteley M."/>
            <person name="Moran N.A."/>
        </authorList>
    </citation>
    <scope>NUCLEOTIDE SEQUENCE [LARGE SCALE GENOMIC DNA]</scope>
    <source>
        <strain evidence="9 10">PEB0171</strain>
    </source>
</reference>
<dbReference type="InterPro" id="IPR036286">
    <property type="entry name" value="LexA/Signal_pep-like_sf"/>
</dbReference>
<name>A0A2N9Y718_9NEIS</name>
<comment type="catalytic activity">
    <reaction evidence="1 7">
        <text>Cleavage of hydrophobic, N-terminal signal or leader sequences from secreted and periplasmic proteins.</text>
        <dbReference type="EC" id="3.4.21.89"/>
    </reaction>
</comment>